<reference evidence="6 7" key="1">
    <citation type="submission" date="2024-04" db="EMBL/GenBank/DDBJ databases">
        <title>Methanococcoides sp. LMO-2.</title>
        <authorList>
            <person name="Liang L."/>
        </authorList>
    </citation>
    <scope>NUCLEOTIDE SEQUENCE [LARGE SCALE GENOMIC DNA]</scope>
    <source>
        <strain evidence="6 7">LMO-2</strain>
    </source>
</reference>
<dbReference type="InterPro" id="IPR051550">
    <property type="entry name" value="SCF-Subunits/Alg-Epimerases"/>
</dbReference>
<dbReference type="Pfam" id="PF13229">
    <property type="entry name" value="Beta_helix"/>
    <property type="match status" value="1"/>
</dbReference>
<gene>
    <name evidence="6" type="ORF">WOA13_09380</name>
</gene>
<evidence type="ECO:0000256" key="1">
    <source>
        <dbReference type="ARBA" id="ARBA00004906"/>
    </source>
</evidence>
<evidence type="ECO:0000256" key="3">
    <source>
        <dbReference type="ARBA" id="ARBA00022786"/>
    </source>
</evidence>
<feature type="domain" description="Right handed beta helix" evidence="5">
    <location>
        <begin position="190"/>
        <end position="337"/>
    </location>
</feature>
<dbReference type="Gene3D" id="2.160.20.10">
    <property type="entry name" value="Single-stranded right-handed beta-helix, Pectin lyase-like"/>
    <property type="match status" value="3"/>
</dbReference>
<dbReference type="EMBL" id="JBCAUS010000006">
    <property type="protein sequence ID" value="MEL4306030.1"/>
    <property type="molecule type" value="Genomic_DNA"/>
</dbReference>
<keyword evidence="3" id="KW-0833">Ubl conjugation pathway</keyword>
<evidence type="ECO:0000259" key="5">
    <source>
        <dbReference type="Pfam" id="PF13229"/>
    </source>
</evidence>
<dbReference type="InterPro" id="IPR011050">
    <property type="entry name" value="Pectin_lyase_fold/virulence"/>
</dbReference>
<evidence type="ECO:0000256" key="4">
    <source>
        <dbReference type="SAM" id="Phobius"/>
    </source>
</evidence>
<dbReference type="InterPro" id="IPR012334">
    <property type="entry name" value="Pectin_lyas_fold"/>
</dbReference>
<sequence>MQVKSHHIFYIVMAIGFLTMVSGSAAADTINVDDSGSANYTTIQAAIDAANNGDTVLVYPGIYIENVDVNKELTITSLSGNPNDTVVQAADQTKHVFNVTSNNVTIEGFEITGELWKQGIHRLGICLCGVEWCNINNNSLSGNRRGILLTTSSSNNIVFNNSILFSDSGILCGGNNNIIKNNLALENGVGINVRGSHNNITSNVASNNFIGVMVIDCNNNTISSNVVERNNGRHGIEISFATNILLYNNSLKSNKNEGICLDFSDNNTIEKNNISFSGTDGVFLLISNYNVLNNNTIMNNSNHGIALKDCDNTILSNNNVNSNNGDGIHIWEKGSEIDYDAIFAWGGSIGNILIDNIVSKNAGYGIYIGNFSVNNTLDNNTVDSNGKDDIHITDLENNIIDTPSQKVPYPGLILIIVVFLVAYLCRRNSSK</sequence>
<protein>
    <submittedName>
        <fullName evidence="6">NosD domain-containing protein</fullName>
    </submittedName>
</protein>
<dbReference type="SMART" id="SM00710">
    <property type="entry name" value="PbH1"/>
    <property type="match status" value="11"/>
</dbReference>
<comment type="caution">
    <text evidence="6">The sequence shown here is derived from an EMBL/GenBank/DDBJ whole genome shotgun (WGS) entry which is preliminary data.</text>
</comment>
<keyword evidence="4" id="KW-0472">Membrane</keyword>
<keyword evidence="2" id="KW-0677">Repeat</keyword>
<dbReference type="Proteomes" id="UP001396646">
    <property type="component" value="Unassembled WGS sequence"/>
</dbReference>
<evidence type="ECO:0000313" key="6">
    <source>
        <dbReference type="EMBL" id="MEL4306030.1"/>
    </source>
</evidence>
<feature type="transmembrane region" description="Helical" evidence="4">
    <location>
        <begin position="407"/>
        <end position="425"/>
    </location>
</feature>
<dbReference type="InterPro" id="IPR022441">
    <property type="entry name" value="Para_beta_helix_rpt-2"/>
</dbReference>
<dbReference type="InterPro" id="IPR039448">
    <property type="entry name" value="Beta_helix"/>
</dbReference>
<keyword evidence="4" id="KW-0812">Transmembrane</keyword>
<dbReference type="RefSeq" id="WP_342127636.1">
    <property type="nucleotide sequence ID" value="NZ_JBCAUS010000006.1"/>
</dbReference>
<proteinExistence type="predicted"/>
<comment type="pathway">
    <text evidence="1">Protein modification; protein ubiquitination.</text>
</comment>
<evidence type="ECO:0000313" key="7">
    <source>
        <dbReference type="Proteomes" id="UP001396646"/>
    </source>
</evidence>
<accession>A0ABU9KUG1</accession>
<dbReference type="SUPFAM" id="SSF51126">
    <property type="entry name" value="Pectin lyase-like"/>
    <property type="match status" value="2"/>
</dbReference>
<dbReference type="NCBIfam" id="TIGR03804">
    <property type="entry name" value="para_beta_helix"/>
    <property type="match status" value="5"/>
</dbReference>
<keyword evidence="7" id="KW-1185">Reference proteome</keyword>
<dbReference type="PANTHER" id="PTHR22990">
    <property type="entry name" value="F-BOX ONLY PROTEIN"/>
    <property type="match status" value="1"/>
</dbReference>
<dbReference type="InterPro" id="IPR006626">
    <property type="entry name" value="PbH1"/>
</dbReference>
<organism evidence="6 7">
    <name type="scientific">Methanococcoides cohabitans</name>
    <dbReference type="NCBI Taxonomy" id="3136559"/>
    <lineage>
        <taxon>Archaea</taxon>
        <taxon>Methanobacteriati</taxon>
        <taxon>Methanobacteriota</taxon>
        <taxon>Stenosarchaea group</taxon>
        <taxon>Methanomicrobia</taxon>
        <taxon>Methanosarcinales</taxon>
        <taxon>Methanosarcinaceae</taxon>
        <taxon>Methanococcoides</taxon>
    </lineage>
</organism>
<evidence type="ECO:0000256" key="2">
    <source>
        <dbReference type="ARBA" id="ARBA00022737"/>
    </source>
</evidence>
<keyword evidence="4" id="KW-1133">Transmembrane helix</keyword>
<dbReference type="PANTHER" id="PTHR22990:SF15">
    <property type="entry name" value="F-BOX ONLY PROTEIN 10"/>
    <property type="match status" value="1"/>
</dbReference>
<name>A0ABU9KUG1_9EURY</name>